<dbReference type="GO" id="GO:0016747">
    <property type="term" value="F:acyltransferase activity, transferring groups other than amino-acyl groups"/>
    <property type="evidence" value="ECO:0007669"/>
    <property type="project" value="UniProtKB-ARBA"/>
</dbReference>
<name>M7Z7G2_TRIUA</name>
<dbReference type="STRING" id="4572.M7Z7G2"/>
<sequence>MAGEDTDPKSNTSTASVPIVFLPSTGDAAIDCSASEGSGVRFIVAASDDADAGRLAGDADHDVDAFKSFVPKLKVDALPAEVLAVQVTRLKATQFYFYFLLFDPV</sequence>
<dbReference type="AlphaFoldDB" id="M7Z7G2"/>
<accession>M7Z7G2</accession>
<gene>
    <name evidence="3" type="ORF">TRIUR3_26583</name>
</gene>
<keyword evidence="2" id="KW-0012">Acyltransferase</keyword>
<proteinExistence type="predicted"/>
<dbReference type="InterPro" id="IPR023213">
    <property type="entry name" value="CAT-like_dom_sf"/>
</dbReference>
<protein>
    <submittedName>
        <fullName evidence="3">Uncharacterized protein</fullName>
    </submittedName>
</protein>
<evidence type="ECO:0000313" key="3">
    <source>
        <dbReference type="EMBL" id="EMS55937.1"/>
    </source>
</evidence>
<dbReference type="Gene3D" id="3.30.559.10">
    <property type="entry name" value="Chloramphenicol acetyltransferase-like domain"/>
    <property type="match status" value="1"/>
</dbReference>
<organism evidence="3">
    <name type="scientific">Triticum urartu</name>
    <name type="common">Red wild einkorn</name>
    <name type="synonym">Crithodium urartu</name>
    <dbReference type="NCBI Taxonomy" id="4572"/>
    <lineage>
        <taxon>Eukaryota</taxon>
        <taxon>Viridiplantae</taxon>
        <taxon>Streptophyta</taxon>
        <taxon>Embryophyta</taxon>
        <taxon>Tracheophyta</taxon>
        <taxon>Spermatophyta</taxon>
        <taxon>Magnoliopsida</taxon>
        <taxon>Liliopsida</taxon>
        <taxon>Poales</taxon>
        <taxon>Poaceae</taxon>
        <taxon>BOP clade</taxon>
        <taxon>Pooideae</taxon>
        <taxon>Triticodae</taxon>
        <taxon>Triticeae</taxon>
        <taxon>Triticinae</taxon>
        <taxon>Triticum</taxon>
    </lineage>
</organism>
<reference evidence="3" key="1">
    <citation type="journal article" date="2013" name="Nature">
        <title>Draft genome of the wheat A-genome progenitor Triticum urartu.</title>
        <authorList>
            <person name="Ling H.Q."/>
            <person name="Zhao S."/>
            <person name="Liu D."/>
            <person name="Wang J."/>
            <person name="Sun H."/>
            <person name="Zhang C."/>
            <person name="Fan H."/>
            <person name="Li D."/>
            <person name="Dong L."/>
            <person name="Tao Y."/>
            <person name="Gao C."/>
            <person name="Wu H."/>
            <person name="Li Y."/>
            <person name="Cui Y."/>
            <person name="Guo X."/>
            <person name="Zheng S."/>
            <person name="Wang B."/>
            <person name="Yu K."/>
            <person name="Liang Q."/>
            <person name="Yang W."/>
            <person name="Lou X."/>
            <person name="Chen J."/>
            <person name="Feng M."/>
            <person name="Jian J."/>
            <person name="Zhang X."/>
            <person name="Luo G."/>
            <person name="Jiang Y."/>
            <person name="Liu J."/>
            <person name="Wang Z."/>
            <person name="Sha Y."/>
            <person name="Zhang B."/>
            <person name="Wu H."/>
            <person name="Tang D."/>
            <person name="Shen Q."/>
            <person name="Xue P."/>
            <person name="Zou S."/>
            <person name="Wang X."/>
            <person name="Liu X."/>
            <person name="Wang F."/>
            <person name="Yang Y."/>
            <person name="An X."/>
            <person name="Dong Z."/>
            <person name="Zhang K."/>
            <person name="Zhang X."/>
            <person name="Luo M.C."/>
            <person name="Dvorak J."/>
            <person name="Tong Y."/>
            <person name="Wang J."/>
            <person name="Yang H."/>
            <person name="Li Z."/>
            <person name="Wang D."/>
            <person name="Zhang A."/>
            <person name="Wang J."/>
        </authorList>
    </citation>
    <scope>NUCLEOTIDE SEQUENCE</scope>
</reference>
<dbReference type="PANTHER" id="PTHR31625">
    <property type="match status" value="1"/>
</dbReference>
<evidence type="ECO:0000256" key="1">
    <source>
        <dbReference type="ARBA" id="ARBA00022679"/>
    </source>
</evidence>
<evidence type="ECO:0000256" key="2">
    <source>
        <dbReference type="ARBA" id="ARBA00023315"/>
    </source>
</evidence>
<dbReference type="InterPro" id="IPR051504">
    <property type="entry name" value="Plant_metabolite_acyltrans"/>
</dbReference>
<keyword evidence="1" id="KW-0808">Transferase</keyword>
<dbReference type="EMBL" id="KD164361">
    <property type="protein sequence ID" value="EMS55937.1"/>
    <property type="molecule type" value="Genomic_DNA"/>
</dbReference>